<feature type="binding site" evidence="12">
    <location>
        <begin position="268"/>
        <end position="269"/>
    </location>
    <ligand>
        <name>pyridoxal 5'-phosphate</name>
        <dbReference type="ChEBI" id="CHEBI:597326"/>
    </ligand>
</feature>
<gene>
    <name evidence="12" type="primary">serC</name>
    <name evidence="15" type="ORF">GPNADHDJ_00564</name>
</gene>
<comment type="catalytic activity">
    <reaction evidence="11 12 13">
        <text>O-phospho-L-serine + 2-oxoglutarate = 3-phosphooxypyruvate + L-glutamate</text>
        <dbReference type="Rhea" id="RHEA:14329"/>
        <dbReference type="ChEBI" id="CHEBI:16810"/>
        <dbReference type="ChEBI" id="CHEBI:18110"/>
        <dbReference type="ChEBI" id="CHEBI:29985"/>
        <dbReference type="ChEBI" id="CHEBI:57524"/>
        <dbReference type="EC" id="2.6.1.52"/>
    </reaction>
</comment>
<dbReference type="Gene3D" id="3.90.1150.10">
    <property type="entry name" value="Aspartate Aminotransferase, domain 1"/>
    <property type="match status" value="1"/>
</dbReference>
<dbReference type="NCBIfam" id="TIGR01364">
    <property type="entry name" value="serC_1"/>
    <property type="match status" value="1"/>
</dbReference>
<reference evidence="15 16" key="1">
    <citation type="submission" date="2020-08" db="EMBL/GenBank/DDBJ databases">
        <title>Phenotypic and transcriptomic analysis of seven clinical Stenotrophomonas maltophilia isolates identify a small set of shared and commonly regulated genes involved in biofilm lifestyle.</title>
        <authorList>
            <person name="Alio I."/>
            <person name="Gudzuhn M."/>
            <person name="Streit W."/>
        </authorList>
    </citation>
    <scope>NUCLEOTIDE SEQUENCE [LARGE SCALE GENOMIC DNA]</scope>
    <source>
        <strain evidence="15 16">UHH_SKK55</strain>
    </source>
</reference>
<comment type="subcellular location">
    <subcellularLocation>
        <location evidence="12">Cytoplasm</location>
    </subcellularLocation>
</comment>
<proteinExistence type="inferred from homology"/>
<accession>A0AAX1IBH6</accession>
<name>A0AAX1IBH6_STEMA</name>
<comment type="pathway">
    <text evidence="2 12 13">Amino-acid biosynthesis; L-serine biosynthesis; L-serine from 3-phospho-D-glycerate: step 2/3.</text>
</comment>
<dbReference type="GO" id="GO:0006564">
    <property type="term" value="P:L-serine biosynthetic process"/>
    <property type="evidence" value="ECO:0007669"/>
    <property type="project" value="UniProtKB-UniRule"/>
</dbReference>
<dbReference type="PIRSF" id="PIRSF000525">
    <property type="entry name" value="SerC"/>
    <property type="match status" value="1"/>
</dbReference>
<evidence type="ECO:0000259" key="14">
    <source>
        <dbReference type="Pfam" id="PF00266"/>
    </source>
</evidence>
<feature type="binding site" evidence="12">
    <location>
        <begin position="107"/>
        <end position="108"/>
    </location>
    <ligand>
        <name>pyridoxal 5'-phosphate</name>
        <dbReference type="ChEBI" id="CHEBI:597326"/>
    </ligand>
</feature>
<dbReference type="PANTHER" id="PTHR43247:SF1">
    <property type="entry name" value="PHOSPHOSERINE AMINOTRANSFERASE"/>
    <property type="match status" value="1"/>
</dbReference>
<comment type="subunit">
    <text evidence="12">Homodimer.</text>
</comment>
<keyword evidence="6 12" id="KW-0808">Transferase</keyword>
<dbReference type="PANTHER" id="PTHR43247">
    <property type="entry name" value="PHOSPHOSERINE AMINOTRANSFERASE"/>
    <property type="match status" value="1"/>
</dbReference>
<evidence type="ECO:0000256" key="7">
    <source>
        <dbReference type="ARBA" id="ARBA00022898"/>
    </source>
</evidence>
<keyword evidence="4 12" id="KW-0032">Aminotransferase</keyword>
<sequence>MDSNETKFPLLHKAARLVHCGILGVLPHRCDMTRAFNFSAGPATLPESVLRQAQAEMLDWHGSGASIVEMSHRGAEFMSVAAEAEADLRRLLDIPEDYAVLFLSGGATTQQALIPLNFAALGQRADYVVSGHWGKTAVKQAGVYVDVNIAASSEADGYRTLPPRADWQLSPDAAYVHITANETIHGVEFRDVPDTGNVPLVADFSSSIASEPLDVRRYGVIYAGAQKNLGPVGIAVMIIRRDLLERSGQPRADIFDYRSHVARDSMLNTPPTWNWYLAGLVFKWMLAEGGVAEFARRNAAKAALVYGAIDGSGGFYRNEVAHAARSRMNIPFFLPNADLDARFVAEAKAAGLLALKGHKVVGGIRASLYNAMPLAGAEALVAFMADFQQRHG</sequence>
<dbReference type="HAMAP" id="MF_00160">
    <property type="entry name" value="SerC_aminotrans_5"/>
    <property type="match status" value="1"/>
</dbReference>
<feature type="binding site" evidence="12">
    <location>
        <position position="73"/>
    </location>
    <ligand>
        <name>L-glutamate</name>
        <dbReference type="ChEBI" id="CHEBI:29985"/>
    </ligand>
</feature>
<dbReference type="AlphaFoldDB" id="A0AAX1IBH6"/>
<feature type="domain" description="Aminotransferase class V" evidence="14">
    <location>
        <begin position="36"/>
        <end position="379"/>
    </location>
</feature>
<evidence type="ECO:0000256" key="2">
    <source>
        <dbReference type="ARBA" id="ARBA00005099"/>
    </source>
</evidence>
<evidence type="ECO:0000256" key="3">
    <source>
        <dbReference type="ARBA" id="ARBA00006904"/>
    </source>
</evidence>
<organism evidence="15 16">
    <name type="scientific">Stenotrophomonas maltophilia</name>
    <name type="common">Pseudomonas maltophilia</name>
    <name type="synonym">Xanthomonas maltophilia</name>
    <dbReference type="NCBI Taxonomy" id="40324"/>
    <lineage>
        <taxon>Bacteria</taxon>
        <taxon>Pseudomonadati</taxon>
        <taxon>Pseudomonadota</taxon>
        <taxon>Gammaproteobacteria</taxon>
        <taxon>Lysobacterales</taxon>
        <taxon>Lysobacteraceae</taxon>
        <taxon>Stenotrophomonas</taxon>
        <taxon>Stenotrophomonas maltophilia group</taxon>
    </lineage>
</organism>
<dbReference type="GO" id="GO:0030170">
    <property type="term" value="F:pyridoxal phosphate binding"/>
    <property type="evidence" value="ECO:0007669"/>
    <property type="project" value="UniProtKB-UniRule"/>
</dbReference>
<feature type="binding site" evidence="12">
    <location>
        <position position="226"/>
    </location>
    <ligand>
        <name>pyridoxal 5'-phosphate</name>
        <dbReference type="ChEBI" id="CHEBI:597326"/>
    </ligand>
</feature>
<evidence type="ECO:0000256" key="12">
    <source>
        <dbReference type="HAMAP-Rule" id="MF_00160"/>
    </source>
</evidence>
<keyword evidence="9 12" id="KW-0718">Serine biosynthesis</keyword>
<comment type="cofactor">
    <cofactor evidence="12">
        <name>pyridoxal 5'-phosphate</name>
        <dbReference type="ChEBI" id="CHEBI:597326"/>
    </cofactor>
    <text evidence="12">Binds 1 pyridoxal phosphate per subunit.</text>
</comment>
<dbReference type="FunFam" id="3.40.640.10:FF:000010">
    <property type="entry name" value="Phosphoserine aminotransferase"/>
    <property type="match status" value="1"/>
</dbReference>
<keyword evidence="5 12" id="KW-0028">Amino-acid biosynthesis</keyword>
<comment type="pathway">
    <text evidence="1 12">Cofactor biosynthesis; pyridoxine 5'-phosphate biosynthesis; pyridoxine 5'-phosphate from D-erythrose 4-phosphate: step 3/5.</text>
</comment>
<evidence type="ECO:0000256" key="5">
    <source>
        <dbReference type="ARBA" id="ARBA00022605"/>
    </source>
</evidence>
<dbReference type="GO" id="GO:0004648">
    <property type="term" value="F:O-phospho-L-serine:2-oxoglutarate aminotransferase activity"/>
    <property type="evidence" value="ECO:0007669"/>
    <property type="project" value="UniProtKB-UniRule"/>
</dbReference>
<dbReference type="Proteomes" id="UP000515598">
    <property type="component" value="Chromosome"/>
</dbReference>
<dbReference type="InterPro" id="IPR022278">
    <property type="entry name" value="Pser_aminoTfrase"/>
</dbReference>
<evidence type="ECO:0000256" key="13">
    <source>
        <dbReference type="RuleBase" id="RU004505"/>
    </source>
</evidence>
<dbReference type="PROSITE" id="PS00595">
    <property type="entry name" value="AA_TRANSFER_CLASS_5"/>
    <property type="match status" value="1"/>
</dbReference>
<evidence type="ECO:0000313" key="15">
    <source>
        <dbReference type="EMBL" id="QNG76394.1"/>
    </source>
</evidence>
<evidence type="ECO:0000256" key="6">
    <source>
        <dbReference type="ARBA" id="ARBA00022679"/>
    </source>
</evidence>
<evidence type="ECO:0000256" key="11">
    <source>
        <dbReference type="ARBA" id="ARBA00049007"/>
    </source>
</evidence>
<dbReference type="InterPro" id="IPR020578">
    <property type="entry name" value="Aminotrans_V_PyrdxlP_BS"/>
</dbReference>
<dbReference type="InterPro" id="IPR015422">
    <property type="entry name" value="PyrdxlP-dep_Trfase_small"/>
</dbReference>
<dbReference type="SUPFAM" id="SSF53383">
    <property type="entry name" value="PLP-dependent transferases"/>
    <property type="match status" value="1"/>
</dbReference>
<dbReference type="InterPro" id="IPR000192">
    <property type="entry name" value="Aminotrans_V_dom"/>
</dbReference>
<dbReference type="InterPro" id="IPR015424">
    <property type="entry name" value="PyrdxlP-dep_Trfase"/>
</dbReference>
<comment type="similarity">
    <text evidence="3 12">Belongs to the class-V pyridoxal-phosphate-dependent aminotransferase family. SerC subfamily.</text>
</comment>
<dbReference type="Gene3D" id="3.40.640.10">
    <property type="entry name" value="Type I PLP-dependent aspartate aminotransferase-like (Major domain)"/>
    <property type="match status" value="1"/>
</dbReference>
<protein>
    <recommendedName>
        <fullName evidence="12">Phosphoserine aminotransferase</fullName>
        <ecNumber evidence="12">2.6.1.52</ecNumber>
    </recommendedName>
    <alternativeName>
        <fullName evidence="12">Phosphohydroxythreonine aminotransferase</fullName>
        <shortName evidence="12">PSAT</shortName>
    </alternativeName>
</protein>
<dbReference type="NCBIfam" id="NF003764">
    <property type="entry name" value="PRK05355.1"/>
    <property type="match status" value="1"/>
</dbReference>
<comment type="catalytic activity">
    <reaction evidence="10 12">
        <text>4-(phosphooxy)-L-threonine + 2-oxoglutarate = (R)-3-hydroxy-2-oxo-4-phosphooxybutanoate + L-glutamate</text>
        <dbReference type="Rhea" id="RHEA:16573"/>
        <dbReference type="ChEBI" id="CHEBI:16810"/>
        <dbReference type="ChEBI" id="CHEBI:29985"/>
        <dbReference type="ChEBI" id="CHEBI:58452"/>
        <dbReference type="ChEBI" id="CHEBI:58538"/>
        <dbReference type="EC" id="2.6.1.52"/>
    </reaction>
</comment>
<evidence type="ECO:0000256" key="9">
    <source>
        <dbReference type="ARBA" id="ARBA00023299"/>
    </source>
</evidence>
<feature type="modified residue" description="N6-(pyridoxal phosphate)lysine" evidence="12">
    <location>
        <position position="227"/>
    </location>
</feature>
<feature type="binding site" evidence="12">
    <location>
        <position position="133"/>
    </location>
    <ligand>
        <name>pyridoxal 5'-phosphate</name>
        <dbReference type="ChEBI" id="CHEBI:597326"/>
    </ligand>
</feature>
<feature type="binding site" evidence="12">
    <location>
        <position position="183"/>
    </location>
    <ligand>
        <name>pyridoxal 5'-phosphate</name>
        <dbReference type="ChEBI" id="CHEBI:597326"/>
    </ligand>
</feature>
<evidence type="ECO:0000256" key="8">
    <source>
        <dbReference type="ARBA" id="ARBA00023096"/>
    </source>
</evidence>
<evidence type="ECO:0000256" key="4">
    <source>
        <dbReference type="ARBA" id="ARBA00022576"/>
    </source>
</evidence>
<comment type="function">
    <text evidence="12">Catalyzes the reversible conversion of 3-phosphohydroxypyruvate to phosphoserine and of 3-hydroxy-2-oxo-4-phosphonooxybutanoate to phosphohydroxythreonine.</text>
</comment>
<evidence type="ECO:0000256" key="1">
    <source>
        <dbReference type="ARBA" id="ARBA00004915"/>
    </source>
</evidence>
<keyword evidence="12" id="KW-0963">Cytoplasm</keyword>
<dbReference type="InterPro" id="IPR015421">
    <property type="entry name" value="PyrdxlP-dep_Trfase_major"/>
</dbReference>
<dbReference type="GO" id="GO:0005737">
    <property type="term" value="C:cytoplasm"/>
    <property type="evidence" value="ECO:0007669"/>
    <property type="project" value="UniProtKB-SubCell"/>
</dbReference>
<evidence type="ECO:0000313" key="16">
    <source>
        <dbReference type="Proteomes" id="UP000515598"/>
    </source>
</evidence>
<dbReference type="EMBL" id="CP060025">
    <property type="protein sequence ID" value="QNG76394.1"/>
    <property type="molecule type" value="Genomic_DNA"/>
</dbReference>
<dbReference type="FunFam" id="3.90.1150.10:FF:000006">
    <property type="entry name" value="Phosphoserine aminotransferase"/>
    <property type="match status" value="1"/>
</dbReference>
<keyword evidence="8 12" id="KW-0664">Pyridoxine biosynthesis</keyword>
<keyword evidence="7 12" id="KW-0663">Pyridoxal phosphate</keyword>
<dbReference type="EC" id="2.6.1.52" evidence="12"/>
<dbReference type="Pfam" id="PF00266">
    <property type="entry name" value="Aminotran_5"/>
    <property type="match status" value="1"/>
</dbReference>
<comment type="caution">
    <text evidence="12">Lacks conserved residue(s) required for the propagation of feature annotation.</text>
</comment>
<feature type="binding site" evidence="12">
    <location>
        <position position="203"/>
    </location>
    <ligand>
        <name>pyridoxal 5'-phosphate</name>
        <dbReference type="ChEBI" id="CHEBI:597326"/>
    </ligand>
</feature>
<evidence type="ECO:0000256" key="10">
    <source>
        <dbReference type="ARBA" id="ARBA00047630"/>
    </source>
</evidence>
<dbReference type="GO" id="GO:0008615">
    <property type="term" value="P:pyridoxine biosynthetic process"/>
    <property type="evidence" value="ECO:0007669"/>
    <property type="project" value="UniProtKB-UniRule"/>
</dbReference>